<protein>
    <submittedName>
        <fullName evidence="1">Cyclase</fullName>
    </submittedName>
</protein>
<dbReference type="Gene3D" id="3.30.530.20">
    <property type="match status" value="1"/>
</dbReference>
<sequence>MAYRFATSQWVPIRQEVVFAFFANPHNLPKLMPEASQTRIEELRIVPAHAKGSNTGGAIPHEQIAAGIGSEILVSFRPVPWLPFRASWLARVTKFAWGSHSCDEQVRGPFAQFRHCHQTRTEMQSGVCGTVVTDRIIYALPFGALGRMGSSVVRRELERTFAERQERLVRLITGN</sequence>
<dbReference type="AlphaFoldDB" id="A0AAU7DGD3"/>
<reference evidence="1" key="1">
    <citation type="submission" date="2023-03" db="EMBL/GenBank/DDBJ databases">
        <title>Edaphobacter sp.</title>
        <authorList>
            <person name="Huber K.J."/>
            <person name="Papendorf J."/>
            <person name="Pilke C."/>
            <person name="Bunk B."/>
            <person name="Sproeer C."/>
            <person name="Pester M."/>
        </authorList>
    </citation>
    <scope>NUCLEOTIDE SEQUENCE</scope>
    <source>
        <strain evidence="1">DSM 110680</strain>
    </source>
</reference>
<dbReference type="RefSeq" id="WP_348262092.1">
    <property type="nucleotide sequence ID" value="NZ_CP121196.1"/>
</dbReference>
<organism evidence="1">
    <name type="scientific">Telmatobacter sp. DSM 110680</name>
    <dbReference type="NCBI Taxonomy" id="3036704"/>
    <lineage>
        <taxon>Bacteria</taxon>
        <taxon>Pseudomonadati</taxon>
        <taxon>Acidobacteriota</taxon>
        <taxon>Terriglobia</taxon>
        <taxon>Terriglobales</taxon>
        <taxon>Acidobacteriaceae</taxon>
        <taxon>Telmatobacter</taxon>
    </lineage>
</organism>
<gene>
    <name evidence="1" type="ORF">P8935_20095</name>
</gene>
<dbReference type="EMBL" id="CP121196">
    <property type="protein sequence ID" value="XBH16864.1"/>
    <property type="molecule type" value="Genomic_DNA"/>
</dbReference>
<name>A0AAU7DGD3_9BACT</name>
<accession>A0AAU7DGD3</accession>
<dbReference type="SUPFAM" id="SSF55961">
    <property type="entry name" value="Bet v1-like"/>
    <property type="match status" value="1"/>
</dbReference>
<proteinExistence type="predicted"/>
<evidence type="ECO:0000313" key="1">
    <source>
        <dbReference type="EMBL" id="XBH16864.1"/>
    </source>
</evidence>
<dbReference type="InterPro" id="IPR023393">
    <property type="entry name" value="START-like_dom_sf"/>
</dbReference>